<protein>
    <submittedName>
        <fullName evidence="1">Uncharacterized protein</fullName>
    </submittedName>
</protein>
<proteinExistence type="predicted"/>
<dbReference type="AlphaFoldDB" id="A0A426YEM0"/>
<dbReference type="Proteomes" id="UP000287651">
    <property type="component" value="Unassembled WGS sequence"/>
</dbReference>
<comment type="caution">
    <text evidence="1">The sequence shown here is derived from an EMBL/GenBank/DDBJ whole genome shotgun (WGS) entry which is preliminary data.</text>
</comment>
<evidence type="ECO:0000313" key="1">
    <source>
        <dbReference type="EMBL" id="RRT50156.1"/>
    </source>
</evidence>
<sequence>MAEVSIRLGPSSADQPFFLPCRSSRPNTSTRLLPFLYFMSQPLPSPLVSLLPAASHPYSQLASLIIVGCFLFFSTCISRALLSVKRQPIIILWRPFFGACLPQTGPETSSVQVSPTALASHYRSSLTCPREKQSAAQLLLLLPVKLLPPLLPHALGASGDDISTFHRKLHFREAFGGDRHRTSSKFRWSLISSPSATLKSTIGHLLLLLLYHPQRFHDTLSFLRCSRPRRGLLRIRTCHRILKIQRFCGPIVVGDGGVLSLPPPPVAWSRLISAKSYTWQSSSCFTTATSASTSNGTFVAAFPTRRSSTCCYFGYQQTFLS</sequence>
<name>A0A426YEM0_ENSVE</name>
<reference evidence="1 2" key="1">
    <citation type="journal article" date="2014" name="Agronomy (Basel)">
        <title>A Draft Genome Sequence for Ensete ventricosum, the Drought-Tolerant Tree Against Hunger.</title>
        <authorList>
            <person name="Harrison J."/>
            <person name="Moore K.A."/>
            <person name="Paszkiewicz K."/>
            <person name="Jones T."/>
            <person name="Grant M."/>
            <person name="Ambacheew D."/>
            <person name="Muzemil S."/>
            <person name="Studholme D.J."/>
        </authorList>
    </citation>
    <scope>NUCLEOTIDE SEQUENCE [LARGE SCALE GENOMIC DNA]</scope>
</reference>
<gene>
    <name evidence="1" type="ORF">B296_00051917</name>
</gene>
<accession>A0A426YEM0</accession>
<organism evidence="1 2">
    <name type="scientific">Ensete ventricosum</name>
    <name type="common">Abyssinian banana</name>
    <name type="synonym">Musa ensete</name>
    <dbReference type="NCBI Taxonomy" id="4639"/>
    <lineage>
        <taxon>Eukaryota</taxon>
        <taxon>Viridiplantae</taxon>
        <taxon>Streptophyta</taxon>
        <taxon>Embryophyta</taxon>
        <taxon>Tracheophyta</taxon>
        <taxon>Spermatophyta</taxon>
        <taxon>Magnoliopsida</taxon>
        <taxon>Liliopsida</taxon>
        <taxon>Zingiberales</taxon>
        <taxon>Musaceae</taxon>
        <taxon>Ensete</taxon>
    </lineage>
</organism>
<evidence type="ECO:0000313" key="2">
    <source>
        <dbReference type="Proteomes" id="UP000287651"/>
    </source>
</evidence>
<dbReference type="EMBL" id="AMZH03012922">
    <property type="protein sequence ID" value="RRT50156.1"/>
    <property type="molecule type" value="Genomic_DNA"/>
</dbReference>